<dbReference type="Proteomes" id="UP001165960">
    <property type="component" value="Unassembled WGS sequence"/>
</dbReference>
<organism evidence="1 2">
    <name type="scientific">Entomophthora muscae</name>
    <dbReference type="NCBI Taxonomy" id="34485"/>
    <lineage>
        <taxon>Eukaryota</taxon>
        <taxon>Fungi</taxon>
        <taxon>Fungi incertae sedis</taxon>
        <taxon>Zoopagomycota</taxon>
        <taxon>Entomophthoromycotina</taxon>
        <taxon>Entomophthoromycetes</taxon>
        <taxon>Entomophthorales</taxon>
        <taxon>Entomophthoraceae</taxon>
        <taxon>Entomophthora</taxon>
    </lineage>
</organism>
<gene>
    <name evidence="1" type="ORF">DSO57_1012837</name>
</gene>
<evidence type="ECO:0000313" key="1">
    <source>
        <dbReference type="EMBL" id="KAJ9058376.1"/>
    </source>
</evidence>
<comment type="caution">
    <text evidence="1">The sequence shown here is derived from an EMBL/GenBank/DDBJ whole genome shotgun (WGS) entry which is preliminary data.</text>
</comment>
<protein>
    <submittedName>
        <fullName evidence="1">Uncharacterized protein</fullName>
    </submittedName>
</protein>
<name>A0ACC2S7W5_9FUNG</name>
<sequence length="215" mass="23773">MNTFVLFASILAQAQAHPLSFSGVVDTIKSFISPGLRNNTTPITIKDNRPYLLDIGKIKCDGTLNLKTTLNDEPSQQAYLYPIVQYKQDIKLFKLINGSYVEDDTYKKSHAGKYPKLPPATDLANYKIKSVIYTSNKQKLRYSVYVIPPKVSPGSVQGKGNQLNFNITAAYECITNGKGTLQNSLFYKIVVTNNARTVTLVSSTLVLAISSILLL</sequence>
<keyword evidence="2" id="KW-1185">Reference proteome</keyword>
<accession>A0ACC2S7W5</accession>
<evidence type="ECO:0000313" key="2">
    <source>
        <dbReference type="Proteomes" id="UP001165960"/>
    </source>
</evidence>
<dbReference type="EMBL" id="QTSX02005726">
    <property type="protein sequence ID" value="KAJ9058376.1"/>
    <property type="molecule type" value="Genomic_DNA"/>
</dbReference>
<proteinExistence type="predicted"/>
<reference evidence="1" key="1">
    <citation type="submission" date="2022-04" db="EMBL/GenBank/DDBJ databases">
        <title>Genome of the entomopathogenic fungus Entomophthora muscae.</title>
        <authorList>
            <person name="Elya C."/>
            <person name="Lovett B.R."/>
            <person name="Lee E."/>
            <person name="Macias A.M."/>
            <person name="Hajek A.E."/>
            <person name="De Bivort B.L."/>
            <person name="Kasson M.T."/>
            <person name="De Fine Licht H.H."/>
            <person name="Stajich J.E."/>
        </authorList>
    </citation>
    <scope>NUCLEOTIDE SEQUENCE</scope>
    <source>
        <strain evidence="1">Berkeley</strain>
    </source>
</reference>